<feature type="region of interest" description="Disordered" evidence="1">
    <location>
        <begin position="126"/>
        <end position="167"/>
    </location>
</feature>
<dbReference type="AlphaFoldDB" id="A0A1J4KUA1"/>
<name>A0A1J4KUA1_9EUKA</name>
<feature type="compositionally biased region" description="Low complexity" evidence="1">
    <location>
        <begin position="131"/>
        <end position="151"/>
    </location>
</feature>
<feature type="compositionally biased region" description="Basic residues" evidence="1">
    <location>
        <begin position="54"/>
        <end position="63"/>
    </location>
</feature>
<evidence type="ECO:0000313" key="3">
    <source>
        <dbReference type="Proteomes" id="UP000179807"/>
    </source>
</evidence>
<organism evidence="2 3">
    <name type="scientific">Tritrichomonas foetus</name>
    <dbReference type="NCBI Taxonomy" id="1144522"/>
    <lineage>
        <taxon>Eukaryota</taxon>
        <taxon>Metamonada</taxon>
        <taxon>Parabasalia</taxon>
        <taxon>Tritrichomonadida</taxon>
        <taxon>Tritrichomonadidae</taxon>
        <taxon>Tritrichomonas</taxon>
    </lineage>
</organism>
<feature type="compositionally biased region" description="Low complexity" evidence="1">
    <location>
        <begin position="454"/>
        <end position="473"/>
    </location>
</feature>
<dbReference type="RefSeq" id="XP_068367983.1">
    <property type="nucleotide sequence ID" value="XM_068498027.1"/>
</dbReference>
<dbReference type="Proteomes" id="UP000179807">
    <property type="component" value="Unassembled WGS sequence"/>
</dbReference>
<protein>
    <submittedName>
        <fullName evidence="2">Uncharacterized protein</fullName>
    </submittedName>
</protein>
<feature type="compositionally biased region" description="Polar residues" evidence="1">
    <location>
        <begin position="336"/>
        <end position="351"/>
    </location>
</feature>
<accession>A0A1J4KUA1</accession>
<feature type="region of interest" description="Disordered" evidence="1">
    <location>
        <begin position="453"/>
        <end position="482"/>
    </location>
</feature>
<reference evidence="2" key="1">
    <citation type="submission" date="2016-10" db="EMBL/GenBank/DDBJ databases">
        <authorList>
            <person name="Benchimol M."/>
            <person name="Almeida L.G."/>
            <person name="Vasconcelos A.T."/>
            <person name="Perreira-Neves A."/>
            <person name="Rosa I.A."/>
            <person name="Tasca T."/>
            <person name="Bogo M.R."/>
            <person name="de Souza W."/>
        </authorList>
    </citation>
    <scope>NUCLEOTIDE SEQUENCE [LARGE SCALE GENOMIC DNA]</scope>
    <source>
        <strain evidence="2">K</strain>
    </source>
</reference>
<gene>
    <name evidence="2" type="ORF">TRFO_14810</name>
</gene>
<proteinExistence type="predicted"/>
<feature type="region of interest" description="Disordered" evidence="1">
    <location>
        <begin position="52"/>
        <end position="73"/>
    </location>
</feature>
<keyword evidence="3" id="KW-1185">Reference proteome</keyword>
<evidence type="ECO:0000313" key="2">
    <source>
        <dbReference type="EMBL" id="OHT14847.1"/>
    </source>
</evidence>
<comment type="caution">
    <text evidence="2">The sequence shown here is derived from an EMBL/GenBank/DDBJ whole genome shotgun (WGS) entry which is preliminary data.</text>
</comment>
<dbReference type="EMBL" id="MLAK01000314">
    <property type="protein sequence ID" value="OHT14847.1"/>
    <property type="molecule type" value="Genomic_DNA"/>
</dbReference>
<feature type="region of interest" description="Disordered" evidence="1">
    <location>
        <begin position="329"/>
        <end position="352"/>
    </location>
</feature>
<dbReference type="GeneID" id="94832731"/>
<sequence>MSYFRSNVTNFRQYDTSPSQGSSSIHYSIYNSPAAEESNYFSFEPSMSSIKSQGRFKSRKSPKKSPLNPTSYHGNLMFTECDKNDVRSKFYSNRYKSDSMHDTQENNRIPQSVLRMKQFQNTIENNNLDASNFSNPLSNSTTSSNKSSNNSPIMFEENQSNSHNPPNMHFTKENGAYKCTRPTSYHQRFSTMISANIEYKDDYKPTEFTKKSDQKPQIDQNTKFAFPFQKENNNETKFNFSTFNSKSNDNIDINALLNNEIDSSQNQNNNQHFYNFMNLNGNSNSNNNNNASLFFARQSLQNELTGNTPEIEKNEGNSWNNRMGRDELKTERNEPNNHSSSFFRNDSNSQEKNMDDYRQIITKSKMAIDNLDAKPKLTKLDDDDKSDSLSEILRDIEVPRKNISNSRNVNPIVLKDSNNKEIDLHEKLLKFRQTISLVKNLTEEDYIDMFPQENINQDNKNNNNENNGNTGNGDHSLKENPFDMMSEPSLIFAEPSNSHSDRL</sequence>
<dbReference type="VEuPathDB" id="TrichDB:TRFO_14810"/>
<evidence type="ECO:0000256" key="1">
    <source>
        <dbReference type="SAM" id="MobiDB-lite"/>
    </source>
</evidence>